<dbReference type="Proteomes" id="UP000664521">
    <property type="component" value="Unassembled WGS sequence"/>
</dbReference>
<evidence type="ECO:0000256" key="1">
    <source>
        <dbReference type="SAM" id="MobiDB-lite"/>
    </source>
</evidence>
<feature type="compositionally biased region" description="Acidic residues" evidence="1">
    <location>
        <begin position="755"/>
        <end position="764"/>
    </location>
</feature>
<proteinExistence type="predicted"/>
<keyword evidence="4" id="KW-1185">Reference proteome</keyword>
<dbReference type="PANTHER" id="PTHR46411:SF3">
    <property type="entry name" value="AAA+ ATPASE DOMAIN-CONTAINING PROTEIN"/>
    <property type="match status" value="1"/>
</dbReference>
<dbReference type="InterPro" id="IPR054289">
    <property type="entry name" value="DUF7025"/>
</dbReference>
<reference evidence="3" key="1">
    <citation type="submission" date="2021-03" db="EMBL/GenBank/DDBJ databases">
        <authorList>
            <person name="Tagirdzhanova G."/>
        </authorList>
    </citation>
    <scope>NUCLEOTIDE SEQUENCE</scope>
</reference>
<organism evidence="3 4">
    <name type="scientific">Heterodermia speciosa</name>
    <dbReference type="NCBI Taxonomy" id="116794"/>
    <lineage>
        <taxon>Eukaryota</taxon>
        <taxon>Fungi</taxon>
        <taxon>Dikarya</taxon>
        <taxon>Ascomycota</taxon>
        <taxon>Pezizomycotina</taxon>
        <taxon>Lecanoromycetes</taxon>
        <taxon>OSLEUM clade</taxon>
        <taxon>Lecanoromycetidae</taxon>
        <taxon>Caliciales</taxon>
        <taxon>Physciaceae</taxon>
        <taxon>Heterodermia</taxon>
    </lineage>
</organism>
<feature type="region of interest" description="Disordered" evidence="1">
    <location>
        <begin position="400"/>
        <end position="433"/>
    </location>
</feature>
<name>A0A8H3J746_9LECA</name>
<dbReference type="InterPro" id="IPR003593">
    <property type="entry name" value="AAA+_ATPase"/>
</dbReference>
<dbReference type="PANTHER" id="PTHR46411">
    <property type="entry name" value="FAMILY ATPASE, PUTATIVE-RELATED"/>
    <property type="match status" value="1"/>
</dbReference>
<dbReference type="SMART" id="SM00382">
    <property type="entry name" value="AAA"/>
    <property type="match status" value="1"/>
</dbReference>
<dbReference type="GO" id="GO:0016887">
    <property type="term" value="F:ATP hydrolysis activity"/>
    <property type="evidence" value="ECO:0007669"/>
    <property type="project" value="InterPro"/>
</dbReference>
<dbReference type="Gene3D" id="3.40.50.300">
    <property type="entry name" value="P-loop containing nucleotide triphosphate hydrolases"/>
    <property type="match status" value="1"/>
</dbReference>
<evidence type="ECO:0000259" key="2">
    <source>
        <dbReference type="SMART" id="SM00382"/>
    </source>
</evidence>
<feature type="compositionally biased region" description="Basic and acidic residues" evidence="1">
    <location>
        <begin position="36"/>
        <end position="45"/>
    </location>
</feature>
<accession>A0A8H3J746</accession>
<dbReference type="Pfam" id="PF00004">
    <property type="entry name" value="AAA"/>
    <property type="match status" value="1"/>
</dbReference>
<gene>
    <name evidence="3" type="ORF">HETSPECPRED_003995</name>
</gene>
<feature type="region of interest" description="Disordered" evidence="1">
    <location>
        <begin position="739"/>
        <end position="764"/>
    </location>
</feature>
<feature type="domain" description="AAA+ ATPase" evidence="2">
    <location>
        <begin position="541"/>
        <end position="667"/>
    </location>
</feature>
<dbReference type="SUPFAM" id="SSF52540">
    <property type="entry name" value="P-loop containing nucleoside triphosphate hydrolases"/>
    <property type="match status" value="1"/>
</dbReference>
<dbReference type="GO" id="GO:0005524">
    <property type="term" value="F:ATP binding"/>
    <property type="evidence" value="ECO:0007669"/>
    <property type="project" value="InterPro"/>
</dbReference>
<sequence length="764" mass="86520">MAPVKSVTLRPRKDLPVQGPSGNDVIEDDTLSIRSLDTRNSRDEPISPVMSPRSFYPMPRAITPPPKVEGIEEGMRCEVANQLRDRRGLYGYRTEVPKEVKETKEAEDEEEVKKDREEEPNHVLHPNEEWIKQFAILARKRFNASAKDRSDLDSIRIRSPLLKSILRELCKDYPGFGGHKGKSLFAMDMFDPFDGLFHCWNELLRLEQEHANPEARDHIKLLHDLMQPHFNKPLKKLEECRANGNITFNALWTIFKPGDLLYRKDIHGRDCVEIVDDMYYGSNNDRRAFKVESKMICWDGKQFGYGLACGWFYDFSGTMSVMDLPAMPLDIHPDRVAIKARMMKRGEKFQQLAGCHLKAFTGPPGEAAYRPSRNNKASTETLQIYDRIIINPDGVGCPRTATDLEPLTKDNPFDNLPSDSTDRVSSSGSLRRAAATDLRKAREEWGSKTTLPPPKTRGQIMGVPSLTEEQLLICNLEVAAFDLTRKEWTLVDVNEVGEVVWNEDLFDDLIWDDKELFISIAQSYFSGGAGTFAEILDRKSRGSTIMLTGPSGCGKTFAVEAVAEKLHMPLYTLSVGELVREFKDFEQRLEDALARCAKWNAILLIKNLDFFFERTLDGTTWGDVAGWLMHHLERHPGLVVLTSSSLDSLDPLLKSRFDLTLTVPEPGRELRRQMWANALSAAVPLRERHFNSEHLDELARWKGTGRGIGSVVKIAGMVAQGQGRGLRIEDLEKVLTMKKGVVKGKGKEKEKEEEPKGDDDDFTN</sequence>
<dbReference type="EMBL" id="CAJPDS010000231">
    <property type="protein sequence ID" value="CAF9941744.1"/>
    <property type="molecule type" value="Genomic_DNA"/>
</dbReference>
<feature type="region of interest" description="Disordered" evidence="1">
    <location>
        <begin position="99"/>
        <end position="120"/>
    </location>
</feature>
<dbReference type="Pfam" id="PF22942">
    <property type="entry name" value="DUF7025"/>
    <property type="match status" value="1"/>
</dbReference>
<feature type="compositionally biased region" description="Basic and acidic residues" evidence="1">
    <location>
        <begin position="111"/>
        <end position="120"/>
    </location>
</feature>
<dbReference type="InterPro" id="IPR003959">
    <property type="entry name" value="ATPase_AAA_core"/>
</dbReference>
<dbReference type="AlphaFoldDB" id="A0A8H3J746"/>
<protein>
    <recommendedName>
        <fullName evidence="2">AAA+ ATPase domain-containing protein</fullName>
    </recommendedName>
</protein>
<comment type="caution">
    <text evidence="3">The sequence shown here is derived from an EMBL/GenBank/DDBJ whole genome shotgun (WGS) entry which is preliminary data.</text>
</comment>
<dbReference type="InterPro" id="IPR027417">
    <property type="entry name" value="P-loop_NTPase"/>
</dbReference>
<dbReference type="OrthoDB" id="10042665at2759"/>
<feature type="compositionally biased region" description="Basic and acidic residues" evidence="1">
    <location>
        <begin position="745"/>
        <end position="754"/>
    </location>
</feature>
<feature type="region of interest" description="Disordered" evidence="1">
    <location>
        <begin position="1"/>
        <end position="60"/>
    </location>
</feature>
<evidence type="ECO:0000313" key="4">
    <source>
        <dbReference type="Proteomes" id="UP000664521"/>
    </source>
</evidence>
<evidence type="ECO:0000313" key="3">
    <source>
        <dbReference type="EMBL" id="CAF9941744.1"/>
    </source>
</evidence>